<evidence type="ECO:0000256" key="1">
    <source>
        <dbReference type="SAM" id="MobiDB-lite"/>
    </source>
</evidence>
<evidence type="ECO:0000313" key="3">
    <source>
        <dbReference type="Proteomes" id="UP000593561"/>
    </source>
</evidence>
<keyword evidence="3" id="KW-1185">Reference proteome</keyword>
<gene>
    <name evidence="2" type="ORF">Godav_007734</name>
</gene>
<dbReference type="EMBL" id="JABFAC010000009">
    <property type="protein sequence ID" value="MBA0622169.1"/>
    <property type="molecule type" value="Genomic_DNA"/>
</dbReference>
<reference evidence="2 3" key="1">
    <citation type="journal article" date="2019" name="Genome Biol. Evol.">
        <title>Insights into the evolution of the New World diploid cottons (Gossypium, subgenus Houzingenia) based on genome sequencing.</title>
        <authorList>
            <person name="Grover C.E."/>
            <person name="Arick M.A. 2nd"/>
            <person name="Thrash A."/>
            <person name="Conover J.L."/>
            <person name="Sanders W.S."/>
            <person name="Peterson D.G."/>
            <person name="Frelichowski J.E."/>
            <person name="Scheffler J.A."/>
            <person name="Scheffler B.E."/>
            <person name="Wendel J.F."/>
        </authorList>
    </citation>
    <scope>NUCLEOTIDE SEQUENCE [LARGE SCALE GENOMIC DNA]</scope>
    <source>
        <strain evidence="2">27</strain>
        <tissue evidence="2">Leaf</tissue>
    </source>
</reference>
<proteinExistence type="predicted"/>
<feature type="compositionally biased region" description="Polar residues" evidence="1">
    <location>
        <begin position="73"/>
        <end position="94"/>
    </location>
</feature>
<dbReference type="Proteomes" id="UP000593561">
    <property type="component" value="Unassembled WGS sequence"/>
</dbReference>
<evidence type="ECO:0000313" key="2">
    <source>
        <dbReference type="EMBL" id="MBA0622169.1"/>
    </source>
</evidence>
<accession>A0A7J8S811</accession>
<feature type="region of interest" description="Disordered" evidence="1">
    <location>
        <begin position="63"/>
        <end position="114"/>
    </location>
</feature>
<organism evidence="2 3">
    <name type="scientific">Gossypium davidsonii</name>
    <name type="common">Davidson's cotton</name>
    <name type="synonym">Gossypium klotzschianum subsp. davidsonii</name>
    <dbReference type="NCBI Taxonomy" id="34287"/>
    <lineage>
        <taxon>Eukaryota</taxon>
        <taxon>Viridiplantae</taxon>
        <taxon>Streptophyta</taxon>
        <taxon>Embryophyta</taxon>
        <taxon>Tracheophyta</taxon>
        <taxon>Spermatophyta</taxon>
        <taxon>Magnoliopsida</taxon>
        <taxon>eudicotyledons</taxon>
        <taxon>Gunneridae</taxon>
        <taxon>Pentapetalae</taxon>
        <taxon>rosids</taxon>
        <taxon>malvids</taxon>
        <taxon>Malvales</taxon>
        <taxon>Malvaceae</taxon>
        <taxon>Malvoideae</taxon>
        <taxon>Gossypium</taxon>
    </lineage>
</organism>
<protein>
    <submittedName>
        <fullName evidence="2">Uncharacterized protein</fullName>
    </submittedName>
</protein>
<name>A0A7J8S811_GOSDV</name>
<sequence length="131" mass="14363">MERTTETTPSYSMQVPQTIERGVVASQGHNRRIDLRLHLMRLSRTNPYAAAFSPNLETVNLGEDIEEHPSGKGQISSSTFGVSKTANSSGTSDGSKAGLDFAEKRKGADSEIKDDKLLEIEKLMEEKTFSS</sequence>
<dbReference type="AlphaFoldDB" id="A0A7J8S811"/>
<feature type="compositionally biased region" description="Basic and acidic residues" evidence="1">
    <location>
        <begin position="101"/>
        <end position="114"/>
    </location>
</feature>
<comment type="caution">
    <text evidence="2">The sequence shown here is derived from an EMBL/GenBank/DDBJ whole genome shotgun (WGS) entry which is preliminary data.</text>
</comment>